<evidence type="ECO:0000259" key="2">
    <source>
        <dbReference type="SMART" id="SM00418"/>
    </source>
</evidence>
<name>A0A4R0JFN7_9ACTN</name>
<feature type="domain" description="HTH arsR-type" evidence="2">
    <location>
        <begin position="8"/>
        <end position="101"/>
    </location>
</feature>
<dbReference type="Pfam" id="PF12840">
    <property type="entry name" value="HTH_20"/>
    <property type="match status" value="1"/>
</dbReference>
<dbReference type="RefSeq" id="WP_131367426.1">
    <property type="nucleotide sequence ID" value="NZ_SJKB01000040.1"/>
</dbReference>
<comment type="caution">
    <text evidence="3">The sequence shown here is derived from an EMBL/GenBank/DDBJ whole genome shotgun (WGS) entry which is preliminary data.</text>
</comment>
<sequence>MTENARDDRTNPRRAAVLEALRASDEALGVTELAELLGIHPNTARFHLDALVAQGLVDRRIEDPSGRGRPRTVHAPHPGMDRGGQRRYQLLAKILLSQLAGSPGADATAEAAGRNWGGYLVEQVPPSHQTGEAEARQRLNAMMTDLGFAPEPVRDADDRIRLRHCPFLELAEEYSATLCPLHLGLMQGALTEIHAPIAATRLEPFAEPDACLVHLSPAAHSPATTPRPRQRRTRST</sequence>
<dbReference type="EMBL" id="SJKB01000040">
    <property type="protein sequence ID" value="TCC44870.1"/>
    <property type="molecule type" value="Genomic_DNA"/>
</dbReference>
<feature type="region of interest" description="Disordered" evidence="1">
    <location>
        <begin position="216"/>
        <end position="236"/>
    </location>
</feature>
<dbReference type="Gene3D" id="1.10.10.10">
    <property type="entry name" value="Winged helix-like DNA-binding domain superfamily/Winged helix DNA-binding domain"/>
    <property type="match status" value="1"/>
</dbReference>
<evidence type="ECO:0000313" key="3">
    <source>
        <dbReference type="EMBL" id="TCC44870.1"/>
    </source>
</evidence>
<dbReference type="CDD" id="cd00090">
    <property type="entry name" value="HTH_ARSR"/>
    <property type="match status" value="1"/>
</dbReference>
<protein>
    <submittedName>
        <fullName evidence="3">ArsR family transcriptional regulator</fullName>
    </submittedName>
</protein>
<organism evidence="3 4">
    <name type="scientific">Kribbella pittospori</name>
    <dbReference type="NCBI Taxonomy" id="722689"/>
    <lineage>
        <taxon>Bacteria</taxon>
        <taxon>Bacillati</taxon>
        <taxon>Actinomycetota</taxon>
        <taxon>Actinomycetes</taxon>
        <taxon>Propionibacteriales</taxon>
        <taxon>Kribbellaceae</taxon>
        <taxon>Kribbella</taxon>
    </lineage>
</organism>
<dbReference type="GO" id="GO:0003700">
    <property type="term" value="F:DNA-binding transcription factor activity"/>
    <property type="evidence" value="ECO:0007669"/>
    <property type="project" value="InterPro"/>
</dbReference>
<dbReference type="InterPro" id="IPR001845">
    <property type="entry name" value="HTH_ArsR_DNA-bd_dom"/>
</dbReference>
<dbReference type="InterPro" id="IPR036388">
    <property type="entry name" value="WH-like_DNA-bd_sf"/>
</dbReference>
<dbReference type="OrthoDB" id="3399802at2"/>
<feature type="region of interest" description="Disordered" evidence="1">
    <location>
        <begin position="61"/>
        <end position="83"/>
    </location>
</feature>
<dbReference type="InterPro" id="IPR036390">
    <property type="entry name" value="WH_DNA-bd_sf"/>
</dbReference>
<keyword evidence="4" id="KW-1185">Reference proteome</keyword>
<dbReference type="AlphaFoldDB" id="A0A4R0JFN7"/>
<dbReference type="Proteomes" id="UP000291144">
    <property type="component" value="Unassembled WGS sequence"/>
</dbReference>
<evidence type="ECO:0000256" key="1">
    <source>
        <dbReference type="SAM" id="MobiDB-lite"/>
    </source>
</evidence>
<dbReference type="InterPro" id="IPR011991">
    <property type="entry name" value="ArsR-like_HTH"/>
</dbReference>
<reference evidence="3 4" key="1">
    <citation type="submission" date="2019-02" db="EMBL/GenBank/DDBJ databases">
        <title>Kribbella capetownensis sp. nov. and Kribbella speibonae sp. nov., isolated from soil.</title>
        <authorList>
            <person name="Curtis S.M."/>
            <person name="Norton I."/>
            <person name="Everest G.J."/>
            <person name="Meyers P.R."/>
        </authorList>
    </citation>
    <scope>NUCLEOTIDE SEQUENCE [LARGE SCALE GENOMIC DNA]</scope>
    <source>
        <strain evidence="3 4">NRRL B-24813</strain>
    </source>
</reference>
<dbReference type="SUPFAM" id="SSF46785">
    <property type="entry name" value="Winged helix' DNA-binding domain"/>
    <property type="match status" value="1"/>
</dbReference>
<accession>A0A4R0JFN7</accession>
<proteinExistence type="predicted"/>
<evidence type="ECO:0000313" key="4">
    <source>
        <dbReference type="Proteomes" id="UP000291144"/>
    </source>
</evidence>
<gene>
    <name evidence="3" type="ORF">E0H73_45130</name>
</gene>
<dbReference type="SMART" id="SM00418">
    <property type="entry name" value="HTH_ARSR"/>
    <property type="match status" value="1"/>
</dbReference>